<evidence type="ECO:0000256" key="2">
    <source>
        <dbReference type="ARBA" id="ARBA00023125"/>
    </source>
</evidence>
<keyword evidence="7" id="KW-1185">Reference proteome</keyword>
<proteinExistence type="predicted"/>
<feature type="domain" description="HTH crp-type" evidence="5">
    <location>
        <begin position="151"/>
        <end position="225"/>
    </location>
</feature>
<dbReference type="SMART" id="SM00100">
    <property type="entry name" value="cNMP"/>
    <property type="match status" value="1"/>
</dbReference>
<sequence length="232" mass="25322">MLGATGVHDVVPYNPYAGLSSEERPCARQRDGFENATFRKIGAKEYVFCDGDPRTHIFYVEQGVIALSKILGDGRRQVIDFAYPGDYIGLGLLKEYIFDAQATCLAKVKCIPASALEQAAASDPDLALKLYKAVSAELTTARNLLVCVGQGTAMERIAMFLVRLRNRAAISGANDGVFSLLMRRSDIADLLGLTIETVSRTLTKLRGMHVIDIVNATEIHVLDEDKLEQLAA</sequence>
<evidence type="ECO:0000256" key="1">
    <source>
        <dbReference type="ARBA" id="ARBA00023015"/>
    </source>
</evidence>
<dbReference type="CDD" id="cd00038">
    <property type="entry name" value="CAP_ED"/>
    <property type="match status" value="1"/>
</dbReference>
<dbReference type="InterPro" id="IPR050397">
    <property type="entry name" value="Env_Response_Regulators"/>
</dbReference>
<dbReference type="STRING" id="670307.HYPDE_25658"/>
<dbReference type="PANTHER" id="PTHR24567">
    <property type="entry name" value="CRP FAMILY TRANSCRIPTIONAL REGULATORY PROTEIN"/>
    <property type="match status" value="1"/>
</dbReference>
<dbReference type="EMBL" id="CP005587">
    <property type="protein sequence ID" value="AGK56816.1"/>
    <property type="molecule type" value="Genomic_DNA"/>
</dbReference>
<dbReference type="AlphaFoldDB" id="N0B8D6"/>
<keyword evidence="3" id="KW-0804">Transcription</keyword>
<dbReference type="HOGENOM" id="CLU_075053_0_1_5"/>
<dbReference type="Pfam" id="PF13545">
    <property type="entry name" value="HTH_Crp_2"/>
    <property type="match status" value="1"/>
</dbReference>
<evidence type="ECO:0000313" key="7">
    <source>
        <dbReference type="Proteomes" id="UP000005952"/>
    </source>
</evidence>
<dbReference type="Gene3D" id="2.60.120.10">
    <property type="entry name" value="Jelly Rolls"/>
    <property type="match status" value="1"/>
</dbReference>
<dbReference type="InterPro" id="IPR014710">
    <property type="entry name" value="RmlC-like_jellyroll"/>
</dbReference>
<keyword evidence="1" id="KW-0805">Transcription regulation</keyword>
<reference evidence="6 7" key="1">
    <citation type="journal article" date="2013" name="Genome Announc.">
        <title>Genome sequences for three denitrifying bacterial strains isolated from a uranium- and nitrate-contaminated subsurface environment.</title>
        <authorList>
            <person name="Venkatramanan R."/>
            <person name="Prakash O."/>
            <person name="Woyke T."/>
            <person name="Chain P."/>
            <person name="Goodwin L.A."/>
            <person name="Watson D."/>
            <person name="Brooks S."/>
            <person name="Kostka J.E."/>
            <person name="Green S.J."/>
        </authorList>
    </citation>
    <scope>NUCLEOTIDE SEQUENCE [LARGE SCALE GENOMIC DNA]</scope>
    <source>
        <strain evidence="6 7">1NES1</strain>
    </source>
</reference>
<gene>
    <name evidence="6" type="ORF">HYPDE_25658</name>
</gene>
<dbReference type="CDD" id="cd00092">
    <property type="entry name" value="HTH_CRP"/>
    <property type="match status" value="1"/>
</dbReference>
<organism evidence="6 7">
    <name type="scientific">Hyphomicrobium denitrificans 1NES1</name>
    <dbReference type="NCBI Taxonomy" id="670307"/>
    <lineage>
        <taxon>Bacteria</taxon>
        <taxon>Pseudomonadati</taxon>
        <taxon>Pseudomonadota</taxon>
        <taxon>Alphaproteobacteria</taxon>
        <taxon>Hyphomicrobiales</taxon>
        <taxon>Hyphomicrobiaceae</taxon>
        <taxon>Hyphomicrobium</taxon>
    </lineage>
</organism>
<evidence type="ECO:0000256" key="3">
    <source>
        <dbReference type="ARBA" id="ARBA00023163"/>
    </source>
</evidence>
<dbReference type="Pfam" id="PF00027">
    <property type="entry name" value="cNMP_binding"/>
    <property type="match status" value="1"/>
</dbReference>
<protein>
    <submittedName>
        <fullName evidence="6">Crp/Fnr family transcriptional regulator</fullName>
    </submittedName>
</protein>
<dbReference type="InterPro" id="IPR012318">
    <property type="entry name" value="HTH_CRP"/>
</dbReference>
<name>N0B8D6_9HYPH</name>
<dbReference type="KEGG" id="hdt:HYPDE_25658"/>
<dbReference type="InterPro" id="IPR036388">
    <property type="entry name" value="WH-like_DNA-bd_sf"/>
</dbReference>
<dbReference type="SUPFAM" id="SSF51206">
    <property type="entry name" value="cAMP-binding domain-like"/>
    <property type="match status" value="1"/>
</dbReference>
<dbReference type="GO" id="GO:0003700">
    <property type="term" value="F:DNA-binding transcription factor activity"/>
    <property type="evidence" value="ECO:0007669"/>
    <property type="project" value="TreeGrafter"/>
</dbReference>
<dbReference type="PRINTS" id="PR00034">
    <property type="entry name" value="HTHCRP"/>
</dbReference>
<evidence type="ECO:0000313" key="6">
    <source>
        <dbReference type="EMBL" id="AGK56816.1"/>
    </source>
</evidence>
<dbReference type="PANTHER" id="PTHR24567:SF75">
    <property type="entry name" value="FUMARATE AND NITRATE REDUCTION REGULATORY PROTEIN"/>
    <property type="match status" value="1"/>
</dbReference>
<accession>N0B8D6</accession>
<dbReference type="InterPro" id="IPR018490">
    <property type="entry name" value="cNMP-bd_dom_sf"/>
</dbReference>
<dbReference type="GO" id="GO:0003677">
    <property type="term" value="F:DNA binding"/>
    <property type="evidence" value="ECO:0007669"/>
    <property type="project" value="UniProtKB-KW"/>
</dbReference>
<dbReference type="SUPFAM" id="SSF46785">
    <property type="entry name" value="Winged helix' DNA-binding domain"/>
    <property type="match status" value="1"/>
</dbReference>
<dbReference type="Gene3D" id="1.10.10.10">
    <property type="entry name" value="Winged helix-like DNA-binding domain superfamily/Winged helix DNA-binding domain"/>
    <property type="match status" value="1"/>
</dbReference>
<dbReference type="GO" id="GO:0005829">
    <property type="term" value="C:cytosol"/>
    <property type="evidence" value="ECO:0007669"/>
    <property type="project" value="TreeGrafter"/>
</dbReference>
<dbReference type="FunFam" id="1.10.10.10:FF:000028">
    <property type="entry name" value="Fumarate/nitrate reduction transcriptional regulator Fnr"/>
    <property type="match status" value="1"/>
</dbReference>
<dbReference type="SMART" id="SM00419">
    <property type="entry name" value="HTH_CRP"/>
    <property type="match status" value="1"/>
</dbReference>
<keyword evidence="4" id="KW-0535">Nitrogen fixation</keyword>
<dbReference type="InterPro" id="IPR036390">
    <property type="entry name" value="WH_DNA-bd_sf"/>
</dbReference>
<evidence type="ECO:0000256" key="4">
    <source>
        <dbReference type="ARBA" id="ARBA00023231"/>
    </source>
</evidence>
<dbReference type="RefSeq" id="WP_015596853.1">
    <property type="nucleotide sequence ID" value="NC_021172.1"/>
</dbReference>
<evidence type="ECO:0000259" key="5">
    <source>
        <dbReference type="PROSITE" id="PS51063"/>
    </source>
</evidence>
<dbReference type="PROSITE" id="PS51063">
    <property type="entry name" value="HTH_CRP_2"/>
    <property type="match status" value="1"/>
</dbReference>
<keyword evidence="2" id="KW-0238">DNA-binding</keyword>
<dbReference type="eggNOG" id="COG0664">
    <property type="taxonomic scope" value="Bacteria"/>
</dbReference>
<dbReference type="InterPro" id="IPR000595">
    <property type="entry name" value="cNMP-bd_dom"/>
</dbReference>
<dbReference type="Proteomes" id="UP000005952">
    <property type="component" value="Chromosome"/>
</dbReference>
<dbReference type="OrthoDB" id="667966at2"/>